<keyword evidence="3" id="KW-1185">Reference proteome</keyword>
<dbReference type="Proteomes" id="UP000789524">
    <property type="component" value="Unassembled WGS sequence"/>
</dbReference>
<gene>
    <name evidence="2" type="ORF">DCHRY22_LOCUS15830</name>
</gene>
<evidence type="ECO:0000313" key="3">
    <source>
        <dbReference type="Proteomes" id="UP000789524"/>
    </source>
</evidence>
<organism evidence="2 3">
    <name type="scientific">Danaus chrysippus</name>
    <name type="common">African queen</name>
    <dbReference type="NCBI Taxonomy" id="151541"/>
    <lineage>
        <taxon>Eukaryota</taxon>
        <taxon>Metazoa</taxon>
        <taxon>Ecdysozoa</taxon>
        <taxon>Arthropoda</taxon>
        <taxon>Hexapoda</taxon>
        <taxon>Insecta</taxon>
        <taxon>Pterygota</taxon>
        <taxon>Neoptera</taxon>
        <taxon>Endopterygota</taxon>
        <taxon>Lepidoptera</taxon>
        <taxon>Glossata</taxon>
        <taxon>Ditrysia</taxon>
        <taxon>Papilionoidea</taxon>
        <taxon>Nymphalidae</taxon>
        <taxon>Danainae</taxon>
        <taxon>Danaini</taxon>
        <taxon>Danaina</taxon>
        <taxon>Danaus</taxon>
        <taxon>Anosia</taxon>
    </lineage>
</organism>
<dbReference type="OrthoDB" id="7453370at2759"/>
<reference evidence="2" key="1">
    <citation type="submission" date="2021-09" db="EMBL/GenBank/DDBJ databases">
        <authorList>
            <person name="Martin H S."/>
        </authorList>
    </citation>
    <scope>NUCLEOTIDE SEQUENCE</scope>
</reference>
<sequence length="269" mass="29613">MLGVSVRELHCARFQIPRQLGSVISAGIRSHSAFSLLRPRGSGQRTRTRPIVLQSPIWPAAPCLCFEILDLPLTARYLRLPVAHYIKLELFIACRVLALESLRCHRPNFAVSSFLRSASIGATNSCPYRVSCIGSASRLSVLCHRRLGPLLPAPLPAPAVPPLAVAGATNSARLHRDSAISMHRLGYTFPLREGMDGGSMPPHVHGHRPPPALRFRVDPPAPPDTPRHLQHPPAPPTRPPHSKYTSNDPLDCCYETQLARLFQAQSFLR</sequence>
<proteinExistence type="predicted"/>
<evidence type="ECO:0000256" key="1">
    <source>
        <dbReference type="SAM" id="MobiDB-lite"/>
    </source>
</evidence>
<dbReference type="EMBL" id="CAKASE010000083">
    <property type="protein sequence ID" value="CAG9585415.1"/>
    <property type="molecule type" value="Genomic_DNA"/>
</dbReference>
<name>A0A8J2W7Z6_9NEOP</name>
<accession>A0A8J2W7Z6</accession>
<evidence type="ECO:0000313" key="2">
    <source>
        <dbReference type="EMBL" id="CAG9585415.1"/>
    </source>
</evidence>
<comment type="caution">
    <text evidence="2">The sequence shown here is derived from an EMBL/GenBank/DDBJ whole genome shotgun (WGS) entry which is preliminary data.</text>
</comment>
<feature type="region of interest" description="Disordered" evidence="1">
    <location>
        <begin position="196"/>
        <end position="248"/>
    </location>
</feature>
<protein>
    <submittedName>
        <fullName evidence="2">(African queen) hypothetical protein</fullName>
    </submittedName>
</protein>
<dbReference type="AlphaFoldDB" id="A0A8J2W7Z6"/>